<accession>A0A9X2FUV1</accession>
<evidence type="ECO:0000313" key="1">
    <source>
        <dbReference type="EMBL" id="MCP1339667.1"/>
    </source>
</evidence>
<dbReference type="Proteomes" id="UP001139474">
    <property type="component" value="Unassembled WGS sequence"/>
</dbReference>
<keyword evidence="2" id="KW-1185">Reference proteome</keyword>
<sequence length="118" mass="13668">MDWVILVTDDYEEWFFTLNDAEQVDVQAMVDVLEIKGPGLGRPQADTLKGTKALKNLKELRIQHDGKPYRVFYAFDPKRQAVLLCGGRKDGSRDKHFYKRMIPLAEKLFLDYLKTDSS</sequence>
<evidence type="ECO:0000313" key="2">
    <source>
        <dbReference type="Proteomes" id="UP001139474"/>
    </source>
</evidence>
<dbReference type="AlphaFoldDB" id="A0A9X2FUV1"/>
<dbReference type="Pfam" id="PF05973">
    <property type="entry name" value="Gp49"/>
    <property type="match status" value="1"/>
</dbReference>
<dbReference type="EMBL" id="JAMZDE010000007">
    <property type="protein sequence ID" value="MCP1339667.1"/>
    <property type="molecule type" value="Genomic_DNA"/>
</dbReference>
<protein>
    <submittedName>
        <fullName evidence="1">Type II toxin-antitoxin system RelE/ParE family toxin</fullName>
    </submittedName>
</protein>
<name>A0A9X2FUV1_9GAMM</name>
<gene>
    <name evidence="1" type="ORF">NJR55_08660</name>
</gene>
<proteinExistence type="predicted"/>
<dbReference type="InterPro" id="IPR009241">
    <property type="entry name" value="HigB-like"/>
</dbReference>
<reference evidence="1" key="1">
    <citation type="submission" date="2022-06" db="EMBL/GenBank/DDBJ databases">
        <title>Idiomarina rhizosphaerae M1R2S28.</title>
        <authorList>
            <person name="Sun J.-Q."/>
            <person name="Li L.-F."/>
        </authorList>
    </citation>
    <scope>NUCLEOTIDE SEQUENCE</scope>
    <source>
        <strain evidence="1">M1R2S28</strain>
    </source>
</reference>
<organism evidence="1 2">
    <name type="scientific">Idiomarina rhizosphaerae</name>
    <dbReference type="NCBI Taxonomy" id="2961572"/>
    <lineage>
        <taxon>Bacteria</taxon>
        <taxon>Pseudomonadati</taxon>
        <taxon>Pseudomonadota</taxon>
        <taxon>Gammaproteobacteria</taxon>
        <taxon>Alteromonadales</taxon>
        <taxon>Idiomarinaceae</taxon>
        <taxon>Idiomarina</taxon>
    </lineage>
</organism>
<comment type="caution">
    <text evidence="1">The sequence shown here is derived from an EMBL/GenBank/DDBJ whole genome shotgun (WGS) entry which is preliminary data.</text>
</comment>
<dbReference type="RefSeq" id="WP_253619592.1">
    <property type="nucleotide sequence ID" value="NZ_JAMZDE010000007.1"/>
</dbReference>